<reference evidence="1" key="2">
    <citation type="submission" date="2020-09" db="EMBL/GenBank/DDBJ databases">
        <authorList>
            <person name="Sun Q."/>
            <person name="Ohkuma M."/>
        </authorList>
    </citation>
    <scope>NUCLEOTIDE SEQUENCE</scope>
    <source>
        <strain evidence="1">JCM 4646</strain>
    </source>
</reference>
<evidence type="ECO:0008006" key="3">
    <source>
        <dbReference type="Google" id="ProtNLM"/>
    </source>
</evidence>
<sequence length="409" mass="44206">MQNVTEPERSASRPRGSGLTHTYARLLLEHGHPEPVRAAAAQGEWECSLALAEEAEARGDRAAAEELIAPHLATGRWRPAEVAAGLLEAQGRIDEALTLLGGHLGGESACDARIAYARAAARHGRVDEAFAVLRPHLADTWTLRTLVEVTAGHGRDVEIAGLLEALLAEPATRWGSDRGSTLALALCQVLDRQGRGDEAARLLRARIDAMRGSVRGGEVKEYARLLVRQGRRAELLAFITDDTRRGHAEYAIRTLAAELAGEGRVDEAVDLAAGLSGAARAGVLFSVLSRSGRIDEAVAAVRSALDPWDSNGLLCNVLDRLADDRRVAQALALLDELAPRTQGDRDAEQKLDSYRAWMLCEDGREEEAFAVLLSVPRTGWSRSQLAERMIKYGRVEEALALLRAPLPDA</sequence>
<gene>
    <name evidence="1" type="ORF">GCM10018781_01320</name>
</gene>
<evidence type="ECO:0000313" key="2">
    <source>
        <dbReference type="Proteomes" id="UP000617734"/>
    </source>
</evidence>
<dbReference type="Proteomes" id="UP000617734">
    <property type="component" value="Unassembled WGS sequence"/>
</dbReference>
<proteinExistence type="predicted"/>
<dbReference type="EMBL" id="BNBO01000001">
    <property type="protein sequence ID" value="GHH58999.1"/>
    <property type="molecule type" value="Genomic_DNA"/>
</dbReference>
<name>A0A919KJ43_9ACTN</name>
<dbReference type="RefSeq" id="WP_190208733.1">
    <property type="nucleotide sequence ID" value="NZ_BNBO01000001.1"/>
</dbReference>
<keyword evidence="2" id="KW-1185">Reference proteome</keyword>
<organism evidence="1 2">
    <name type="scientific">Kitasatospora indigofera</name>
    <dbReference type="NCBI Taxonomy" id="67307"/>
    <lineage>
        <taxon>Bacteria</taxon>
        <taxon>Bacillati</taxon>
        <taxon>Actinomycetota</taxon>
        <taxon>Actinomycetes</taxon>
        <taxon>Kitasatosporales</taxon>
        <taxon>Streptomycetaceae</taxon>
        <taxon>Kitasatospora</taxon>
    </lineage>
</organism>
<dbReference type="GeneID" id="95350689"/>
<protein>
    <recommendedName>
        <fullName evidence="3">Tetratricopeptide repeat protein</fullName>
    </recommendedName>
</protein>
<accession>A0A919KJ43</accession>
<comment type="caution">
    <text evidence="1">The sequence shown here is derived from an EMBL/GenBank/DDBJ whole genome shotgun (WGS) entry which is preliminary data.</text>
</comment>
<dbReference type="AlphaFoldDB" id="A0A919KJ43"/>
<reference evidence="1" key="1">
    <citation type="journal article" date="2014" name="Int. J. Syst. Evol. Microbiol.">
        <title>Complete genome sequence of Corynebacterium casei LMG S-19264T (=DSM 44701T), isolated from a smear-ripened cheese.</title>
        <authorList>
            <consortium name="US DOE Joint Genome Institute (JGI-PGF)"/>
            <person name="Walter F."/>
            <person name="Albersmeier A."/>
            <person name="Kalinowski J."/>
            <person name="Ruckert C."/>
        </authorList>
    </citation>
    <scope>NUCLEOTIDE SEQUENCE</scope>
    <source>
        <strain evidence="1">JCM 4646</strain>
    </source>
</reference>
<evidence type="ECO:0000313" key="1">
    <source>
        <dbReference type="EMBL" id="GHH58999.1"/>
    </source>
</evidence>